<reference evidence="2 3" key="1">
    <citation type="journal article" date="2011" name="Genome Biol.">
        <title>Genome sequence of the insect pathogenic fungus Cordyceps militaris, a valued traditional Chinese medicine.</title>
        <authorList>
            <person name="Zheng P."/>
            <person name="Xia Y."/>
            <person name="Xiao G."/>
            <person name="Xiong C."/>
            <person name="Hu X."/>
            <person name="Zhang S."/>
            <person name="Zheng H."/>
            <person name="Huang Y."/>
            <person name="Zhou Y."/>
            <person name="Wang S."/>
            <person name="Zhao G.P."/>
            <person name="Liu X."/>
            <person name="St Leger R.J."/>
            <person name="Wang C."/>
        </authorList>
    </citation>
    <scope>NUCLEOTIDE SEQUENCE [LARGE SCALE GENOMIC DNA]</scope>
    <source>
        <strain evidence="2 3">CM01</strain>
    </source>
</reference>
<dbReference type="RefSeq" id="XP_006673350.1">
    <property type="nucleotide sequence ID" value="XM_006673287.1"/>
</dbReference>
<proteinExistence type="predicted"/>
<dbReference type="KEGG" id="cmt:CCM_08148"/>
<feature type="compositionally biased region" description="Basic residues" evidence="1">
    <location>
        <begin position="466"/>
        <end position="482"/>
    </location>
</feature>
<name>G3JNQ5_CORMM</name>
<dbReference type="eggNOG" id="ENOG502S08D">
    <property type="taxonomic scope" value="Eukaryota"/>
</dbReference>
<protein>
    <submittedName>
        <fullName evidence="2">Uncharacterized protein</fullName>
    </submittedName>
</protein>
<feature type="compositionally biased region" description="Basic and acidic residues" evidence="1">
    <location>
        <begin position="629"/>
        <end position="639"/>
    </location>
</feature>
<evidence type="ECO:0000256" key="1">
    <source>
        <dbReference type="SAM" id="MobiDB-lite"/>
    </source>
</evidence>
<feature type="compositionally biased region" description="Low complexity" evidence="1">
    <location>
        <begin position="320"/>
        <end position="329"/>
    </location>
</feature>
<dbReference type="HOGENOM" id="CLU_012261_0_0_1"/>
<sequence length="666" mass="72605">MHRSLRSSAAQAARSNNPTTPEPSTIADPATSAPHPPKSPGRPRLRLRKRTASNLAAPTKDFLASVAAADVPIPSIEEPGVVDEDMIDSAYPSISGDIEQIDFYHSARQSWAGRTFSPPKTPAPGVVPLLEPHQFPDWSLDSTLSSLESSPDYESSRPSTARSTQTSSSLFSRYSVASEELSQCVSPESEYTDRFGSFLSAEDAHRASKPRTASLRTRKAPWTRSMGQHLWATYIMYLQDPKVTPFRIGKSGIPPHGVCLRVAREAKRSWRRSKPSTQPQESRNTTPTAESLRPASQWPHTCAATRGYLRELCKTSTGSAARNNRYNANSPTPFGKTASRYRNRRSAPPKQQHSVFSASEMSMSLSMSTSESMQPHGPLARLSTSRHEPSSITAPASLRTGSGPLLEESAPLGSPFVIKSCGPSVSTTLEDPFGLSGAPMRQNQTAGGRNRSLGSPARLVQSRPSSQKRRQAVPESRRRKRPSLGTDFWTDPSNKSDGSLQGSHSFSEFCSTSARDRDTLFVPRTNIQQLFEAAAQPSRGGPTAALTGPMTAQQQPTLRATPARLGSPFVVASTSQSFPNRFSSPGRIEMSALRRPYATVQQGTAAESSSANNASLANRLAYIDDRLRSINRPEEELRRSQSPQSLTSTLEHDDYRPAENKANIYP</sequence>
<feature type="region of interest" description="Disordered" evidence="1">
    <location>
        <begin position="430"/>
        <end position="506"/>
    </location>
</feature>
<keyword evidence="3" id="KW-1185">Reference proteome</keyword>
<dbReference type="AlphaFoldDB" id="G3JNQ5"/>
<feature type="region of interest" description="Disordered" evidence="1">
    <location>
        <begin position="320"/>
        <end position="414"/>
    </location>
</feature>
<dbReference type="InParanoid" id="G3JNQ5"/>
<feature type="region of interest" description="Disordered" evidence="1">
    <location>
        <begin position="266"/>
        <end position="297"/>
    </location>
</feature>
<dbReference type="EMBL" id="JH126404">
    <property type="protein sequence ID" value="EGX89895.1"/>
    <property type="molecule type" value="Genomic_DNA"/>
</dbReference>
<evidence type="ECO:0000313" key="3">
    <source>
        <dbReference type="Proteomes" id="UP000001610"/>
    </source>
</evidence>
<feature type="compositionally biased region" description="Polar residues" evidence="1">
    <location>
        <begin position="640"/>
        <end position="649"/>
    </location>
</feature>
<feature type="compositionally biased region" description="Basic residues" evidence="1">
    <location>
        <begin position="41"/>
        <end position="51"/>
    </location>
</feature>
<feature type="region of interest" description="Disordered" evidence="1">
    <location>
        <begin position="1"/>
        <end position="59"/>
    </location>
</feature>
<dbReference type="Proteomes" id="UP000001610">
    <property type="component" value="Unassembled WGS sequence"/>
</dbReference>
<feature type="compositionally biased region" description="Basic and acidic residues" evidence="1">
    <location>
        <begin position="650"/>
        <end position="659"/>
    </location>
</feature>
<feature type="compositionally biased region" description="Polar residues" evidence="1">
    <location>
        <begin position="491"/>
        <end position="506"/>
    </location>
</feature>
<evidence type="ECO:0000313" key="2">
    <source>
        <dbReference type="EMBL" id="EGX89895.1"/>
    </source>
</evidence>
<feature type="compositionally biased region" description="Low complexity" evidence="1">
    <location>
        <begin position="1"/>
        <end position="15"/>
    </location>
</feature>
<dbReference type="GeneID" id="18170157"/>
<dbReference type="OrthoDB" id="419770at2759"/>
<feature type="compositionally biased region" description="Polar residues" evidence="1">
    <location>
        <begin position="275"/>
        <end position="289"/>
    </location>
</feature>
<dbReference type="OMA" id="QILNMPF"/>
<feature type="region of interest" description="Disordered" evidence="1">
    <location>
        <begin position="629"/>
        <end position="666"/>
    </location>
</feature>
<feature type="compositionally biased region" description="Low complexity" evidence="1">
    <location>
        <begin position="354"/>
        <end position="373"/>
    </location>
</feature>
<gene>
    <name evidence="2" type="ORF">CCM_08148</name>
</gene>
<organism evidence="2 3">
    <name type="scientific">Cordyceps militaris (strain CM01)</name>
    <name type="common">Caterpillar fungus</name>
    <dbReference type="NCBI Taxonomy" id="983644"/>
    <lineage>
        <taxon>Eukaryota</taxon>
        <taxon>Fungi</taxon>
        <taxon>Dikarya</taxon>
        <taxon>Ascomycota</taxon>
        <taxon>Pezizomycotina</taxon>
        <taxon>Sordariomycetes</taxon>
        <taxon>Hypocreomycetidae</taxon>
        <taxon>Hypocreales</taxon>
        <taxon>Cordycipitaceae</taxon>
        <taxon>Cordyceps</taxon>
    </lineage>
</organism>
<dbReference type="STRING" id="983644.G3JNQ5"/>
<accession>G3JNQ5</accession>
<dbReference type="VEuPathDB" id="FungiDB:CCM_08148"/>